<accession>A0A2S4Q0B6</accession>
<evidence type="ECO:0000313" key="2">
    <source>
        <dbReference type="EMBL" id="POS87735.1"/>
    </source>
</evidence>
<protein>
    <submittedName>
        <fullName evidence="2">Uncharacterized protein</fullName>
    </submittedName>
</protein>
<evidence type="ECO:0000313" key="3">
    <source>
        <dbReference type="Proteomes" id="UP000237438"/>
    </source>
</evidence>
<comment type="caution">
    <text evidence="2">The sequence shown here is derived from an EMBL/GenBank/DDBJ whole genome shotgun (WGS) entry which is preliminary data.</text>
</comment>
<feature type="region of interest" description="Disordered" evidence="1">
    <location>
        <begin position="106"/>
        <end position="148"/>
    </location>
</feature>
<dbReference type="AlphaFoldDB" id="A0A2S4Q0B6"/>
<organism evidence="2 3">
    <name type="scientific">Erysiphe pulchra</name>
    <dbReference type="NCBI Taxonomy" id="225359"/>
    <lineage>
        <taxon>Eukaryota</taxon>
        <taxon>Fungi</taxon>
        <taxon>Dikarya</taxon>
        <taxon>Ascomycota</taxon>
        <taxon>Pezizomycotina</taxon>
        <taxon>Leotiomycetes</taxon>
        <taxon>Erysiphales</taxon>
        <taxon>Erysiphaceae</taxon>
        <taxon>Erysiphe</taxon>
    </lineage>
</organism>
<feature type="compositionally biased region" description="Polar residues" evidence="1">
    <location>
        <begin position="110"/>
        <end position="120"/>
    </location>
</feature>
<dbReference type="STRING" id="225359.A0A2S4Q0B6"/>
<dbReference type="EMBL" id="PEDP01000077">
    <property type="protein sequence ID" value="POS87735.1"/>
    <property type="molecule type" value="Genomic_DNA"/>
</dbReference>
<proteinExistence type="predicted"/>
<dbReference type="OrthoDB" id="10251048at2759"/>
<reference evidence="2 3" key="1">
    <citation type="submission" date="2017-10" db="EMBL/GenBank/DDBJ databases">
        <title>Development of genomic resources for the powdery mildew, Erysiphe pulchra.</title>
        <authorList>
            <person name="Wadl P.A."/>
            <person name="Mack B.M."/>
            <person name="Moore G."/>
            <person name="Beltz S.B."/>
        </authorList>
    </citation>
    <scope>NUCLEOTIDE SEQUENCE [LARGE SCALE GENOMIC DNA]</scope>
    <source>
        <strain evidence="2">Cflorida</strain>
    </source>
</reference>
<evidence type="ECO:0000256" key="1">
    <source>
        <dbReference type="SAM" id="MobiDB-lite"/>
    </source>
</evidence>
<name>A0A2S4Q0B6_9PEZI</name>
<gene>
    <name evidence="2" type="ORF">EPUL_000777</name>
</gene>
<feature type="compositionally biased region" description="Polar residues" evidence="1">
    <location>
        <begin position="127"/>
        <end position="148"/>
    </location>
</feature>
<keyword evidence="3" id="KW-1185">Reference proteome</keyword>
<sequence length="555" mass="62815">MTATYCADKSKKSLITEKDDFEPLEWDPNFLDISSPDESPEPVAINPQPVTYTTVGSLVDPKAILQFATPSRIQREGANRKPLMSLLANRPFDSVFQSYGSPPLKPSYSMRYTKQSSQTPSDKEQKSTSNLETNSSPKDISSSFENPCNLLSTTHQEENARSQTNGMLPIFPEKKTINHQSLSLDANQYSFRDTASKNLGGKVTGSMIKLHTCHQGLEKMQTLQRLSRFNNPIQEWAQNKLSEFAVNKKQVSQKNSPSSASSHDSILYNYGQLHENQIRYPELEDLKFRYGHPSADKGLHKIHCQFRGNRSLTPSNFSSTRSLSYPYNYPQPLTAGPPGQRHSSLNYNQPYNIQSQEPHNFRPTSFESISKHQTSSFQANKISYQHECLMPWAGHTSSDLVDTLTKSDAAKYYPYAWPTGPIEMTALHDPMCFSLKKSQKIDKDNDKLDDWFYSGQRRFVLMVAQCERKEKDITMNQDSNLGPLRQPTTFPPVELTHVSIMDMSKKSLSECVAPMIDGLFLTLSEYSKRQSLGSRATLSNVVQSFTSNFDNNEQN</sequence>
<dbReference type="Proteomes" id="UP000237438">
    <property type="component" value="Unassembled WGS sequence"/>
</dbReference>